<dbReference type="Gramene" id="KQL12079">
    <property type="protein sequence ID" value="KQL12079"/>
    <property type="gene ID" value="SETIT_009022mg"/>
</dbReference>
<sequence length="46" mass="5622">MLIDLCLKLIRYAKLYRSCQPLYYLYLIIEKLVFLCSRNKSRCCEQ</sequence>
<reference evidence="1" key="2">
    <citation type="submission" date="2018-08" db="UniProtKB">
        <authorList>
            <consortium name="EnsemblPlants"/>
        </authorList>
    </citation>
    <scope>IDENTIFICATION</scope>
    <source>
        <strain evidence="1">Yugu1</strain>
    </source>
</reference>
<name>K3Y484_SETIT</name>
<organism evidence="1 2">
    <name type="scientific">Setaria italica</name>
    <name type="common">Foxtail millet</name>
    <name type="synonym">Panicum italicum</name>
    <dbReference type="NCBI Taxonomy" id="4555"/>
    <lineage>
        <taxon>Eukaryota</taxon>
        <taxon>Viridiplantae</taxon>
        <taxon>Streptophyta</taxon>
        <taxon>Embryophyta</taxon>
        <taxon>Tracheophyta</taxon>
        <taxon>Spermatophyta</taxon>
        <taxon>Magnoliopsida</taxon>
        <taxon>Liliopsida</taxon>
        <taxon>Poales</taxon>
        <taxon>Poaceae</taxon>
        <taxon>PACMAD clade</taxon>
        <taxon>Panicoideae</taxon>
        <taxon>Panicodae</taxon>
        <taxon>Paniceae</taxon>
        <taxon>Cenchrinae</taxon>
        <taxon>Setaria</taxon>
    </lineage>
</organism>
<accession>K3Y484</accession>
<dbReference type="HOGENOM" id="CLU_3192293_0_0_1"/>
<reference evidence="2" key="1">
    <citation type="journal article" date="2012" name="Nat. Biotechnol.">
        <title>Reference genome sequence of the model plant Setaria.</title>
        <authorList>
            <person name="Bennetzen J.L."/>
            <person name="Schmutz J."/>
            <person name="Wang H."/>
            <person name="Percifield R."/>
            <person name="Hawkins J."/>
            <person name="Pontaroli A.C."/>
            <person name="Estep M."/>
            <person name="Feng L."/>
            <person name="Vaughn J.N."/>
            <person name="Grimwood J."/>
            <person name="Jenkins J."/>
            <person name="Barry K."/>
            <person name="Lindquist E."/>
            <person name="Hellsten U."/>
            <person name="Deshpande S."/>
            <person name="Wang X."/>
            <person name="Wu X."/>
            <person name="Mitros T."/>
            <person name="Triplett J."/>
            <person name="Yang X."/>
            <person name="Ye C.Y."/>
            <person name="Mauro-Herrera M."/>
            <person name="Wang L."/>
            <person name="Li P."/>
            <person name="Sharma M."/>
            <person name="Sharma R."/>
            <person name="Ronald P.C."/>
            <person name="Panaud O."/>
            <person name="Kellogg E.A."/>
            <person name="Brutnell T.P."/>
            <person name="Doust A.N."/>
            <person name="Tuskan G.A."/>
            <person name="Rokhsar D."/>
            <person name="Devos K.M."/>
        </authorList>
    </citation>
    <scope>NUCLEOTIDE SEQUENCE [LARGE SCALE GENOMIC DNA]</scope>
    <source>
        <strain evidence="2">cv. Yugu1</strain>
    </source>
</reference>
<dbReference type="InParanoid" id="K3Y484"/>
<dbReference type="AlphaFoldDB" id="K3Y484"/>
<dbReference type="EMBL" id="AGNK02002688">
    <property type="status" value="NOT_ANNOTATED_CDS"/>
    <property type="molecule type" value="Genomic_DNA"/>
</dbReference>
<dbReference type="EnsemblPlants" id="KQL12079">
    <property type="protein sequence ID" value="KQL12079"/>
    <property type="gene ID" value="SETIT_009022mg"/>
</dbReference>
<evidence type="ECO:0000313" key="1">
    <source>
        <dbReference type="EnsemblPlants" id="KQL12079"/>
    </source>
</evidence>
<proteinExistence type="predicted"/>
<dbReference type="Proteomes" id="UP000004995">
    <property type="component" value="Unassembled WGS sequence"/>
</dbReference>
<evidence type="ECO:0000313" key="2">
    <source>
        <dbReference type="Proteomes" id="UP000004995"/>
    </source>
</evidence>
<keyword evidence="2" id="KW-1185">Reference proteome</keyword>
<protein>
    <submittedName>
        <fullName evidence="1">Uncharacterized protein</fullName>
    </submittedName>
</protein>